<reference evidence="2" key="1">
    <citation type="submission" date="2022-04" db="EMBL/GenBank/DDBJ databases">
        <title>Carnegiea gigantea Genome sequencing and assembly v2.</title>
        <authorList>
            <person name="Copetti D."/>
            <person name="Sanderson M.J."/>
            <person name="Burquez A."/>
            <person name="Wojciechowski M.F."/>
        </authorList>
    </citation>
    <scope>NUCLEOTIDE SEQUENCE</scope>
    <source>
        <strain evidence="2">SGP5-SGP5p</strain>
        <tissue evidence="2">Aerial part</tissue>
    </source>
</reference>
<feature type="region of interest" description="Disordered" evidence="1">
    <location>
        <begin position="46"/>
        <end position="76"/>
    </location>
</feature>
<feature type="compositionally biased region" description="Basic and acidic residues" evidence="1">
    <location>
        <begin position="120"/>
        <end position="130"/>
    </location>
</feature>
<dbReference type="AlphaFoldDB" id="A0A9Q1QH13"/>
<dbReference type="EMBL" id="JAKOGI010000173">
    <property type="protein sequence ID" value="KAJ8441226.1"/>
    <property type="molecule type" value="Genomic_DNA"/>
</dbReference>
<gene>
    <name evidence="2" type="ORF">Cgig2_033950</name>
</gene>
<comment type="caution">
    <text evidence="2">The sequence shown here is derived from an EMBL/GenBank/DDBJ whole genome shotgun (WGS) entry which is preliminary data.</text>
</comment>
<feature type="region of interest" description="Disordered" evidence="1">
    <location>
        <begin position="96"/>
        <end position="151"/>
    </location>
</feature>
<name>A0A9Q1QH13_9CARY</name>
<sequence>MLVAVEGESDVKVIFKGNDEHGYLYESAAIRKGRVRDCRDGKLLGTSGRTGNDGVQVGRERGNNQARCRSLGSEGRELPASRLRLGGDTMELSDDDEISIVSKDAGDEETTKEDDAGDEQPAKKRCDSGSKRKGSTDGNDVNDNRKLGKKMDKHKHEILKWKNGVGERIELADTYKKMSCIAAVECYSLMFDKYSVELTNSRKLVAKLGQ</sequence>
<evidence type="ECO:0000313" key="3">
    <source>
        <dbReference type="Proteomes" id="UP001153076"/>
    </source>
</evidence>
<proteinExistence type="predicted"/>
<dbReference type="Proteomes" id="UP001153076">
    <property type="component" value="Unassembled WGS sequence"/>
</dbReference>
<feature type="compositionally biased region" description="Acidic residues" evidence="1">
    <location>
        <begin position="106"/>
        <end position="118"/>
    </location>
</feature>
<feature type="compositionally biased region" description="Basic and acidic residues" evidence="1">
    <location>
        <begin position="142"/>
        <end position="151"/>
    </location>
</feature>
<keyword evidence="3" id="KW-1185">Reference proteome</keyword>
<evidence type="ECO:0000256" key="1">
    <source>
        <dbReference type="SAM" id="MobiDB-lite"/>
    </source>
</evidence>
<evidence type="ECO:0000313" key="2">
    <source>
        <dbReference type="EMBL" id="KAJ8441226.1"/>
    </source>
</evidence>
<protein>
    <submittedName>
        <fullName evidence="2">Uncharacterized protein</fullName>
    </submittedName>
</protein>
<accession>A0A9Q1QH13</accession>
<organism evidence="2 3">
    <name type="scientific">Carnegiea gigantea</name>
    <dbReference type="NCBI Taxonomy" id="171969"/>
    <lineage>
        <taxon>Eukaryota</taxon>
        <taxon>Viridiplantae</taxon>
        <taxon>Streptophyta</taxon>
        <taxon>Embryophyta</taxon>
        <taxon>Tracheophyta</taxon>
        <taxon>Spermatophyta</taxon>
        <taxon>Magnoliopsida</taxon>
        <taxon>eudicotyledons</taxon>
        <taxon>Gunneridae</taxon>
        <taxon>Pentapetalae</taxon>
        <taxon>Caryophyllales</taxon>
        <taxon>Cactineae</taxon>
        <taxon>Cactaceae</taxon>
        <taxon>Cactoideae</taxon>
        <taxon>Echinocereeae</taxon>
        <taxon>Carnegiea</taxon>
    </lineage>
</organism>